<evidence type="ECO:0000256" key="3">
    <source>
        <dbReference type="ARBA" id="ARBA00005074"/>
    </source>
</evidence>
<comment type="subcellular location">
    <subcellularLocation>
        <location evidence="2">Endoplasmic reticulum</location>
    </subcellularLocation>
    <subcellularLocation>
        <location evidence="1">Membrane</location>
        <topology evidence="1">Multi-pass membrane protein</topology>
    </subcellularLocation>
</comment>
<feature type="transmembrane region" description="Helical" evidence="19">
    <location>
        <begin position="329"/>
        <end position="347"/>
    </location>
</feature>
<keyword evidence="14" id="KW-0012">Acyltransferase</keyword>
<feature type="transmembrane region" description="Helical" evidence="19">
    <location>
        <begin position="353"/>
        <end position="370"/>
    </location>
</feature>
<evidence type="ECO:0000256" key="10">
    <source>
        <dbReference type="ARBA" id="ARBA00023098"/>
    </source>
</evidence>
<dbReference type="OMA" id="WIELVMA"/>
<keyword evidence="12" id="KW-0594">Phospholipid biosynthesis</keyword>
<keyword evidence="11 19" id="KW-0472">Membrane</keyword>
<feature type="transmembrane region" description="Helical" evidence="19">
    <location>
        <begin position="88"/>
        <end position="107"/>
    </location>
</feature>
<keyword evidence="7 19" id="KW-0812">Transmembrane</keyword>
<evidence type="ECO:0000256" key="2">
    <source>
        <dbReference type="ARBA" id="ARBA00004240"/>
    </source>
</evidence>
<evidence type="ECO:0000256" key="16">
    <source>
        <dbReference type="ARBA" id="ARBA00026120"/>
    </source>
</evidence>
<dbReference type="PANTHER" id="PTHR13906:SF14">
    <property type="entry name" value="LYSOPHOSPHOLIPID ACYLTRANSFERASE 5"/>
    <property type="match status" value="1"/>
</dbReference>
<sequence length="456" mass="53884">MLTNLVQFISQELGFPFEALVLLTAVILTYPICLFYSLTTQSKSSRFKSLYFLLSGLLLIFWAYGIDAFHSLINCCFCYFILKTTPKRFAVAINFIFTMIYLLYGYYQTQLDWNYSLSWTMPQCLLTLRLIAISFDLMDGQQMKSVKKDSISSSRHIDTSIKNLPNFIDYLSYCYFPGSFFVGPLLNYVSYEKLLRTKTIDINSQNNKIRSSIIRLIGSLLITVIYFFGSKYWPVEYLFSEDFYKSSFFCRWTAIAMVSKIYMYKYILCWMIAESSCLVTGLTQDGNEIFQNVNLLAYEKATSFNAIIQSYNITTNTFAFKYVYKRLKFLGNVYLSQILTLLFLSIWHGFESGYHWAFSIEFLLVYFEKNSFPFLRKYRQKYFKKSNGSDLIIWIIGRIYTFYFLGYGFLSFIFLYQKLWWPIFSSIYFIGHLLLVSYFLVTIVYKYIHSNKTQND</sequence>
<evidence type="ECO:0000256" key="15">
    <source>
        <dbReference type="ARBA" id="ARBA00025707"/>
    </source>
</evidence>
<dbReference type="PANTHER" id="PTHR13906">
    <property type="entry name" value="PORCUPINE"/>
    <property type="match status" value="1"/>
</dbReference>
<name>A0A6P6YAD0_DERPT</name>
<evidence type="ECO:0000256" key="19">
    <source>
        <dbReference type="SAM" id="Phobius"/>
    </source>
</evidence>
<gene>
    <name evidence="21" type="primary">LOC113796295</name>
</gene>
<evidence type="ECO:0000313" key="21">
    <source>
        <dbReference type="RefSeq" id="XP_027202337.1"/>
    </source>
</evidence>
<dbReference type="Pfam" id="PF03062">
    <property type="entry name" value="MBOAT"/>
    <property type="match status" value="1"/>
</dbReference>
<dbReference type="InterPro" id="IPR004299">
    <property type="entry name" value="MBOAT_fam"/>
</dbReference>
<feature type="transmembrane region" description="Helical" evidence="19">
    <location>
        <begin position="427"/>
        <end position="448"/>
    </location>
</feature>
<feature type="transmembrane region" description="Helical" evidence="19">
    <location>
        <begin position="119"/>
        <end position="138"/>
    </location>
</feature>
<dbReference type="GO" id="GO:0016020">
    <property type="term" value="C:membrane"/>
    <property type="evidence" value="ECO:0007669"/>
    <property type="project" value="UniProtKB-SubCell"/>
</dbReference>
<evidence type="ECO:0000256" key="4">
    <source>
        <dbReference type="ARBA" id="ARBA00010323"/>
    </source>
</evidence>
<comment type="pathway">
    <text evidence="15">Phospholipid metabolism.</text>
</comment>
<dbReference type="AlphaFoldDB" id="A0A6P6YAD0"/>
<dbReference type="Proteomes" id="UP000515146">
    <property type="component" value="Unplaced"/>
</dbReference>
<evidence type="ECO:0000256" key="14">
    <source>
        <dbReference type="ARBA" id="ARBA00023315"/>
    </source>
</evidence>
<dbReference type="FunCoup" id="A0A6P6YAD0">
    <property type="interactions" value="246"/>
</dbReference>
<dbReference type="EC" id="2.3.1.23" evidence="16"/>
<evidence type="ECO:0000256" key="18">
    <source>
        <dbReference type="ARBA" id="ARBA00039721"/>
    </source>
</evidence>
<evidence type="ECO:0000256" key="6">
    <source>
        <dbReference type="ARBA" id="ARBA00022679"/>
    </source>
</evidence>
<evidence type="ECO:0000313" key="20">
    <source>
        <dbReference type="Proteomes" id="UP000515146"/>
    </source>
</evidence>
<dbReference type="RefSeq" id="XP_027202337.1">
    <property type="nucleotide sequence ID" value="XM_027346536.1"/>
</dbReference>
<dbReference type="GO" id="GO:0005783">
    <property type="term" value="C:endoplasmic reticulum"/>
    <property type="evidence" value="ECO:0007669"/>
    <property type="project" value="UniProtKB-SubCell"/>
</dbReference>
<accession>A0A6P6YAD0</accession>
<comment type="similarity">
    <text evidence="4">Belongs to the membrane-bound acyltransferase family.</text>
</comment>
<dbReference type="GO" id="GO:0047184">
    <property type="term" value="F:1-acylglycerophosphocholine O-acyltransferase activity"/>
    <property type="evidence" value="ECO:0007669"/>
    <property type="project" value="UniProtKB-EC"/>
</dbReference>
<dbReference type="EC" id="2.3.1.n6" evidence="17"/>
<comment type="pathway">
    <text evidence="3">Lipid metabolism; phospholipid metabolism.</text>
</comment>
<evidence type="ECO:0000256" key="11">
    <source>
        <dbReference type="ARBA" id="ARBA00023136"/>
    </source>
</evidence>
<protein>
    <recommendedName>
        <fullName evidence="18">Lysophospholipid acyltransferase 5</fullName>
        <ecNumber evidence="16">2.3.1.23</ecNumber>
        <ecNumber evidence="17">2.3.1.n6</ecNumber>
    </recommendedName>
</protein>
<keyword evidence="9 19" id="KW-1133">Transmembrane helix</keyword>
<keyword evidence="5" id="KW-0444">Lipid biosynthesis</keyword>
<feature type="transmembrane region" description="Helical" evidence="19">
    <location>
        <begin position="20"/>
        <end position="38"/>
    </location>
</feature>
<dbReference type="InParanoid" id="A0A6P6YAD0"/>
<reference evidence="21" key="1">
    <citation type="submission" date="2025-08" db="UniProtKB">
        <authorList>
            <consortium name="RefSeq"/>
        </authorList>
    </citation>
    <scope>IDENTIFICATION</scope>
    <source>
        <strain evidence="21">Airmid</strain>
    </source>
</reference>
<dbReference type="InterPro" id="IPR049941">
    <property type="entry name" value="LPLAT_7/PORCN-like"/>
</dbReference>
<proteinExistence type="inferred from homology"/>
<feature type="transmembrane region" description="Helical" evidence="19">
    <location>
        <begin position="249"/>
        <end position="268"/>
    </location>
</feature>
<keyword evidence="20" id="KW-1185">Reference proteome</keyword>
<evidence type="ECO:0000256" key="7">
    <source>
        <dbReference type="ARBA" id="ARBA00022692"/>
    </source>
</evidence>
<keyword evidence="10" id="KW-0443">Lipid metabolism</keyword>
<organism evidence="20 21">
    <name type="scientific">Dermatophagoides pteronyssinus</name>
    <name type="common">European house dust mite</name>
    <dbReference type="NCBI Taxonomy" id="6956"/>
    <lineage>
        <taxon>Eukaryota</taxon>
        <taxon>Metazoa</taxon>
        <taxon>Ecdysozoa</taxon>
        <taxon>Arthropoda</taxon>
        <taxon>Chelicerata</taxon>
        <taxon>Arachnida</taxon>
        <taxon>Acari</taxon>
        <taxon>Acariformes</taxon>
        <taxon>Sarcoptiformes</taxon>
        <taxon>Astigmata</taxon>
        <taxon>Psoroptidia</taxon>
        <taxon>Analgoidea</taxon>
        <taxon>Pyroglyphidae</taxon>
        <taxon>Dermatophagoidinae</taxon>
        <taxon>Dermatophagoides</taxon>
    </lineage>
</organism>
<dbReference type="GO" id="GO:0071617">
    <property type="term" value="F:lysophospholipid acyltransferase activity"/>
    <property type="evidence" value="ECO:0007669"/>
    <property type="project" value="TreeGrafter"/>
</dbReference>
<feature type="transmembrane region" description="Helical" evidence="19">
    <location>
        <begin position="391"/>
        <end position="415"/>
    </location>
</feature>
<evidence type="ECO:0000256" key="17">
    <source>
        <dbReference type="ARBA" id="ARBA00038923"/>
    </source>
</evidence>
<evidence type="ECO:0000256" key="1">
    <source>
        <dbReference type="ARBA" id="ARBA00004141"/>
    </source>
</evidence>
<keyword evidence="8" id="KW-0256">Endoplasmic reticulum</keyword>
<evidence type="ECO:0000256" key="9">
    <source>
        <dbReference type="ARBA" id="ARBA00022989"/>
    </source>
</evidence>
<feature type="transmembrane region" description="Helical" evidence="19">
    <location>
        <begin position="50"/>
        <end position="82"/>
    </location>
</feature>
<evidence type="ECO:0000256" key="5">
    <source>
        <dbReference type="ARBA" id="ARBA00022516"/>
    </source>
</evidence>
<keyword evidence="13" id="KW-1208">Phospholipid metabolism</keyword>
<dbReference type="OrthoDB" id="5974730at2759"/>
<evidence type="ECO:0000256" key="8">
    <source>
        <dbReference type="ARBA" id="ARBA00022824"/>
    </source>
</evidence>
<dbReference type="KEGG" id="dpte:113796295"/>
<dbReference type="GO" id="GO:0006656">
    <property type="term" value="P:phosphatidylcholine biosynthetic process"/>
    <property type="evidence" value="ECO:0007669"/>
    <property type="project" value="TreeGrafter"/>
</dbReference>
<dbReference type="GO" id="GO:0030258">
    <property type="term" value="P:lipid modification"/>
    <property type="evidence" value="ECO:0007669"/>
    <property type="project" value="TreeGrafter"/>
</dbReference>
<keyword evidence="6" id="KW-0808">Transferase</keyword>
<feature type="transmembrane region" description="Helical" evidence="19">
    <location>
        <begin position="212"/>
        <end position="229"/>
    </location>
</feature>
<feature type="transmembrane region" description="Helical" evidence="19">
    <location>
        <begin position="170"/>
        <end position="191"/>
    </location>
</feature>
<evidence type="ECO:0000256" key="13">
    <source>
        <dbReference type="ARBA" id="ARBA00023264"/>
    </source>
</evidence>
<evidence type="ECO:0000256" key="12">
    <source>
        <dbReference type="ARBA" id="ARBA00023209"/>
    </source>
</evidence>